<evidence type="ECO:0000256" key="8">
    <source>
        <dbReference type="SAM" id="Phobius"/>
    </source>
</evidence>
<dbReference type="NCBIfam" id="TIGR01988">
    <property type="entry name" value="Ubi-OHases"/>
    <property type="match status" value="1"/>
</dbReference>
<sequence length="427" mass="46527">MKQDHDKRDYDILIMGAGMVGTSLALALSHLPLRIAIIEKTSFNLDITPNLDSKPIALNYASSRILKNLIPWTDLSAYANPIEQVHISEAGCFAAARIKAKAMGVSALGYVIPASLLGCAFTKALIPLTEGSKPLRLDLFNPAQCQALLKNEQVWEAHITTETGELQTISARLVVAADGSDSIVRQLLGIKVQAQSKGQMALVTTLKLARHHHHTAYQRFTSQGVMAALPLLGNQVGFVCTAPQHQIEERQSLSKSEFLAWVQSLFAYRLGQFLESGSLRSYPIKSFIAEPQAQAGLILLGNAAHTLSPIAAQGLNLALQDMAELADRIAKAFVAQKDLADSSISQAYLAARLPAQKQLIGLTENLGRLFQEKFRPLTLIRNSGLLAFDLVSPLKQNISRRLMGTHGRLSPLVRGIAPQQEEEHVKI</sequence>
<protein>
    <submittedName>
        <fullName evidence="10">2-polyprenyl-6-methoxyphenol 4-hydroxylase</fullName>
    </submittedName>
</protein>
<dbReference type="GO" id="GO:0006744">
    <property type="term" value="P:ubiquinone biosynthetic process"/>
    <property type="evidence" value="ECO:0007669"/>
    <property type="project" value="UniProtKB-UniPathway"/>
</dbReference>
<evidence type="ECO:0000256" key="6">
    <source>
        <dbReference type="ARBA" id="ARBA00023002"/>
    </source>
</evidence>
<keyword evidence="4" id="KW-0285">Flavoprotein</keyword>
<dbReference type="InterPro" id="IPR010971">
    <property type="entry name" value="UbiH/COQ6"/>
</dbReference>
<dbReference type="InterPro" id="IPR002938">
    <property type="entry name" value="FAD-bd"/>
</dbReference>
<keyword evidence="8" id="KW-1133">Transmembrane helix</keyword>
<evidence type="ECO:0000256" key="4">
    <source>
        <dbReference type="ARBA" id="ARBA00022630"/>
    </source>
</evidence>
<comment type="pathway">
    <text evidence="2">Cofactor biosynthesis; ubiquinone biosynthesis.</text>
</comment>
<keyword evidence="7" id="KW-0503">Monooxygenase</keyword>
<feature type="domain" description="FAD-binding" evidence="9">
    <location>
        <begin position="10"/>
        <end position="360"/>
    </location>
</feature>
<evidence type="ECO:0000313" key="11">
    <source>
        <dbReference type="Proteomes" id="UP000282483"/>
    </source>
</evidence>
<dbReference type="GO" id="GO:0071949">
    <property type="term" value="F:FAD binding"/>
    <property type="evidence" value="ECO:0007669"/>
    <property type="project" value="InterPro"/>
</dbReference>
<dbReference type="PRINTS" id="PR00420">
    <property type="entry name" value="RNGMNOXGNASE"/>
</dbReference>
<dbReference type="Gene3D" id="3.50.50.60">
    <property type="entry name" value="FAD/NAD(P)-binding domain"/>
    <property type="match status" value="2"/>
</dbReference>
<dbReference type="GO" id="GO:0008681">
    <property type="term" value="F:2-octaprenyl-6-methoxyphenol hydroxylase activity"/>
    <property type="evidence" value="ECO:0007669"/>
    <property type="project" value="TreeGrafter"/>
</dbReference>
<dbReference type="UniPathway" id="UPA00232"/>
<keyword evidence="8" id="KW-0472">Membrane</keyword>
<organism evidence="10 11">
    <name type="scientific">Candidatus Rickettsiella viridis</name>
    <dbReference type="NCBI Taxonomy" id="676208"/>
    <lineage>
        <taxon>Bacteria</taxon>
        <taxon>Pseudomonadati</taxon>
        <taxon>Pseudomonadota</taxon>
        <taxon>Gammaproteobacteria</taxon>
        <taxon>Legionellales</taxon>
        <taxon>Coxiellaceae</taxon>
        <taxon>Rickettsiella</taxon>
    </lineage>
</organism>
<evidence type="ECO:0000256" key="5">
    <source>
        <dbReference type="ARBA" id="ARBA00022827"/>
    </source>
</evidence>
<evidence type="ECO:0000259" key="9">
    <source>
        <dbReference type="Pfam" id="PF01494"/>
    </source>
</evidence>
<keyword evidence="6" id="KW-0560">Oxidoreductase</keyword>
<dbReference type="AlphaFoldDB" id="A0A2Z5UTY0"/>
<evidence type="ECO:0000256" key="3">
    <source>
        <dbReference type="ARBA" id="ARBA00005349"/>
    </source>
</evidence>
<dbReference type="EMBL" id="AP018005">
    <property type="protein sequence ID" value="BBB14969.1"/>
    <property type="molecule type" value="Genomic_DNA"/>
</dbReference>
<evidence type="ECO:0000256" key="1">
    <source>
        <dbReference type="ARBA" id="ARBA00001974"/>
    </source>
</evidence>
<evidence type="ECO:0000256" key="7">
    <source>
        <dbReference type="ARBA" id="ARBA00023033"/>
    </source>
</evidence>
<keyword evidence="5" id="KW-0274">FAD</keyword>
<dbReference type="SUPFAM" id="SSF51905">
    <property type="entry name" value="FAD/NAD(P)-binding domain"/>
    <property type="match status" value="1"/>
</dbReference>
<keyword evidence="8" id="KW-0812">Transmembrane</keyword>
<dbReference type="RefSeq" id="WP_126322473.1">
    <property type="nucleotide sequence ID" value="NZ_AP018005.1"/>
</dbReference>
<evidence type="ECO:0000256" key="2">
    <source>
        <dbReference type="ARBA" id="ARBA00004749"/>
    </source>
</evidence>
<dbReference type="InterPro" id="IPR051205">
    <property type="entry name" value="UbiH/COQ6_monooxygenase"/>
</dbReference>
<dbReference type="PANTHER" id="PTHR43876:SF8">
    <property type="entry name" value="2-OCTAPRENYL-6-METHOXYPHENOL HYDROXYLASE"/>
    <property type="match status" value="1"/>
</dbReference>
<gene>
    <name evidence="10" type="primary">ubiH</name>
    <name evidence="10" type="ORF">RVIR1_04570</name>
</gene>
<dbReference type="OrthoDB" id="9769565at2"/>
<feature type="transmembrane region" description="Helical" evidence="8">
    <location>
        <begin position="12"/>
        <end position="33"/>
    </location>
</feature>
<reference evidence="10 11" key="1">
    <citation type="submission" date="2017-03" db="EMBL/GenBank/DDBJ databases">
        <title>The genome sequence of Candidatus Rickettsiella viridis.</title>
        <authorList>
            <person name="Nikoh N."/>
            <person name="Tsuchida T."/>
            <person name="Yamaguchi K."/>
            <person name="Maeda T."/>
            <person name="Shigenobu S."/>
            <person name="Fukatsu T."/>
        </authorList>
    </citation>
    <scope>NUCLEOTIDE SEQUENCE [LARGE SCALE GENOMIC DNA]</scope>
    <source>
        <strain evidence="10 11">Ap-RA04</strain>
    </source>
</reference>
<dbReference type="Proteomes" id="UP000282483">
    <property type="component" value="Chromosome"/>
</dbReference>
<evidence type="ECO:0000313" key="10">
    <source>
        <dbReference type="EMBL" id="BBB14969.1"/>
    </source>
</evidence>
<dbReference type="PANTHER" id="PTHR43876">
    <property type="entry name" value="UBIQUINONE BIOSYNTHESIS MONOOXYGENASE COQ6, MITOCHONDRIAL"/>
    <property type="match status" value="1"/>
</dbReference>
<name>A0A2Z5UTY0_9COXI</name>
<keyword evidence="11" id="KW-1185">Reference proteome</keyword>
<proteinExistence type="inferred from homology"/>
<dbReference type="KEGG" id="rvi:RVIR1_04570"/>
<comment type="similarity">
    <text evidence="3">Belongs to the UbiH/COQ6 family.</text>
</comment>
<comment type="cofactor">
    <cofactor evidence="1">
        <name>FAD</name>
        <dbReference type="ChEBI" id="CHEBI:57692"/>
    </cofactor>
</comment>
<dbReference type="InterPro" id="IPR036188">
    <property type="entry name" value="FAD/NAD-bd_sf"/>
</dbReference>
<accession>A0A2Z5UTY0</accession>
<dbReference type="Pfam" id="PF01494">
    <property type="entry name" value="FAD_binding_3"/>
    <property type="match status" value="1"/>
</dbReference>